<dbReference type="RefSeq" id="XP_060420535.1">
    <property type="nucleotide sequence ID" value="XM_060553190.1"/>
</dbReference>
<dbReference type="GeneID" id="85437430"/>
<evidence type="ECO:0000313" key="2">
    <source>
        <dbReference type="EMBL" id="KAK1600039.1"/>
    </source>
</evidence>
<sequence>MTTVRWDAYCSLLWVKGLGGVWCVPATAFRTRDPALWRPPSNGMPSCCPALPTCVPIVLAWQLSHLRPWLWLVRCSFFFSFLFSPPPAGILGIRSRRCRLQGATSSISILPGRGSSFSALSHVLCSFLEFFVPFHCHFILCYSLGVGPPPIDRARRFPFYDIRDMTHVVDCNLTA</sequence>
<reference evidence="2" key="1">
    <citation type="submission" date="2021-06" db="EMBL/GenBank/DDBJ databases">
        <title>Comparative genomics, transcriptomics and evolutionary studies reveal genomic signatures of adaptation to plant cell wall in hemibiotrophic fungi.</title>
        <authorList>
            <consortium name="DOE Joint Genome Institute"/>
            <person name="Baroncelli R."/>
            <person name="Diaz J.F."/>
            <person name="Benocci T."/>
            <person name="Peng M."/>
            <person name="Battaglia E."/>
            <person name="Haridas S."/>
            <person name="Andreopoulos W."/>
            <person name="Labutti K."/>
            <person name="Pangilinan J."/>
            <person name="Floch G.L."/>
            <person name="Makela M.R."/>
            <person name="Henrissat B."/>
            <person name="Grigoriev I.V."/>
            <person name="Crouch J.A."/>
            <person name="De Vries R.P."/>
            <person name="Sukno S.A."/>
            <person name="Thon M.R."/>
        </authorList>
    </citation>
    <scope>NUCLEOTIDE SEQUENCE</scope>
    <source>
        <strain evidence="2">CBS 125086</strain>
    </source>
</reference>
<dbReference type="AlphaFoldDB" id="A0AAD8QD45"/>
<feature type="transmembrane region" description="Helical" evidence="1">
    <location>
        <begin position="12"/>
        <end position="31"/>
    </location>
</feature>
<keyword evidence="1" id="KW-0472">Membrane</keyword>
<keyword evidence="1" id="KW-0812">Transmembrane</keyword>
<comment type="caution">
    <text evidence="2">The sequence shown here is derived from an EMBL/GenBank/DDBJ whole genome shotgun (WGS) entry which is preliminary data.</text>
</comment>
<keyword evidence="3" id="KW-1185">Reference proteome</keyword>
<accession>A0AAD8QD45</accession>
<dbReference type="Proteomes" id="UP001230504">
    <property type="component" value="Unassembled WGS sequence"/>
</dbReference>
<name>A0AAD8QD45_9PEZI</name>
<dbReference type="EMBL" id="JAHLJV010000001">
    <property type="protein sequence ID" value="KAK1600039.1"/>
    <property type="molecule type" value="Genomic_DNA"/>
</dbReference>
<keyword evidence="1" id="KW-1133">Transmembrane helix</keyword>
<gene>
    <name evidence="2" type="ORF">LY79DRAFT_4561</name>
</gene>
<evidence type="ECO:0000313" key="3">
    <source>
        <dbReference type="Proteomes" id="UP001230504"/>
    </source>
</evidence>
<evidence type="ECO:0000256" key="1">
    <source>
        <dbReference type="SAM" id="Phobius"/>
    </source>
</evidence>
<feature type="transmembrane region" description="Helical" evidence="1">
    <location>
        <begin position="69"/>
        <end position="93"/>
    </location>
</feature>
<organism evidence="2 3">
    <name type="scientific">Colletotrichum navitas</name>
    <dbReference type="NCBI Taxonomy" id="681940"/>
    <lineage>
        <taxon>Eukaryota</taxon>
        <taxon>Fungi</taxon>
        <taxon>Dikarya</taxon>
        <taxon>Ascomycota</taxon>
        <taxon>Pezizomycotina</taxon>
        <taxon>Sordariomycetes</taxon>
        <taxon>Hypocreomycetidae</taxon>
        <taxon>Glomerellales</taxon>
        <taxon>Glomerellaceae</taxon>
        <taxon>Colletotrichum</taxon>
        <taxon>Colletotrichum graminicola species complex</taxon>
    </lineage>
</organism>
<proteinExistence type="predicted"/>
<protein>
    <submittedName>
        <fullName evidence="2">Uncharacterized protein</fullName>
    </submittedName>
</protein>